<evidence type="ECO:0000256" key="5">
    <source>
        <dbReference type="ARBA" id="ARBA00023136"/>
    </source>
</evidence>
<dbReference type="AlphaFoldDB" id="A0A6P8ESF9"/>
<dbReference type="GO" id="GO:0005886">
    <property type="term" value="C:plasma membrane"/>
    <property type="evidence" value="ECO:0007669"/>
    <property type="project" value="UniProtKB-SubCell"/>
</dbReference>
<evidence type="ECO:0000313" key="10">
    <source>
        <dbReference type="Proteomes" id="UP000515152"/>
    </source>
</evidence>
<evidence type="ECO:0000256" key="9">
    <source>
        <dbReference type="SAM" id="SignalP"/>
    </source>
</evidence>
<evidence type="ECO:0000256" key="8">
    <source>
        <dbReference type="ARBA" id="ARBA00023288"/>
    </source>
</evidence>
<evidence type="ECO:0000256" key="3">
    <source>
        <dbReference type="ARBA" id="ARBA00022622"/>
    </source>
</evidence>
<keyword evidence="6" id="KW-1015">Disulfide bond</keyword>
<dbReference type="RefSeq" id="XP_031419113.1">
    <property type="nucleotide sequence ID" value="XM_031563253.1"/>
</dbReference>
<dbReference type="KEGG" id="char:116219629"/>
<keyword evidence="7" id="KW-0325">Glycoprotein</keyword>
<feature type="signal peptide" evidence="9">
    <location>
        <begin position="1"/>
        <end position="30"/>
    </location>
</feature>
<keyword evidence="8" id="KW-0449">Lipoprotein</keyword>
<dbReference type="Proteomes" id="UP000515152">
    <property type="component" value="Chromosome 3"/>
</dbReference>
<accession>A0A6P8ESF9</accession>
<keyword evidence="5" id="KW-0472">Membrane</keyword>
<sequence>MTTQRSIPALLNRAALCLFWCVTLSWLASGVLVCNYSPLMYKRKPSINVTTECLSTQRCFTGKGYYGPLHIFSSQGCVAAHLCGSSEIRQHRLIGVNLTYTCCCRYRCNEPPTPESALERLLGLDPEATANITTTTPDPLDLCPENSTSLALDGV</sequence>
<keyword evidence="4 9" id="KW-0732">Signal</keyword>
<protein>
    <submittedName>
        <fullName evidence="11">Protein Bouncer-like</fullName>
    </submittedName>
</protein>
<organism evidence="10 11">
    <name type="scientific">Clupea harengus</name>
    <name type="common">Atlantic herring</name>
    <dbReference type="NCBI Taxonomy" id="7950"/>
    <lineage>
        <taxon>Eukaryota</taxon>
        <taxon>Metazoa</taxon>
        <taxon>Chordata</taxon>
        <taxon>Craniata</taxon>
        <taxon>Vertebrata</taxon>
        <taxon>Euteleostomi</taxon>
        <taxon>Actinopterygii</taxon>
        <taxon>Neopterygii</taxon>
        <taxon>Teleostei</taxon>
        <taxon>Clupei</taxon>
        <taxon>Clupeiformes</taxon>
        <taxon>Clupeoidei</taxon>
        <taxon>Clupeidae</taxon>
        <taxon>Clupea</taxon>
    </lineage>
</organism>
<evidence type="ECO:0000256" key="2">
    <source>
        <dbReference type="ARBA" id="ARBA00022475"/>
    </source>
</evidence>
<name>A0A6P8ESF9_CLUHA</name>
<reference evidence="11" key="1">
    <citation type="submission" date="2025-08" db="UniProtKB">
        <authorList>
            <consortium name="RefSeq"/>
        </authorList>
    </citation>
    <scope>IDENTIFICATION</scope>
</reference>
<comment type="subcellular location">
    <subcellularLocation>
        <location evidence="1">Cell membrane</location>
        <topology evidence="1">Lipid-anchor</topology>
        <topology evidence="1">GPI-anchor</topology>
    </subcellularLocation>
</comment>
<dbReference type="InterPro" id="IPR046354">
    <property type="entry name" value="SPACA4/Bouncer"/>
</dbReference>
<dbReference type="PANTHER" id="PTHR47613">
    <property type="entry name" value="SPERM ACROSOME MEMBRANE-ASSOCIATED PROTEIN 4"/>
    <property type="match status" value="1"/>
</dbReference>
<proteinExistence type="predicted"/>
<dbReference type="OrthoDB" id="8945177at2759"/>
<evidence type="ECO:0000256" key="1">
    <source>
        <dbReference type="ARBA" id="ARBA00004609"/>
    </source>
</evidence>
<keyword evidence="3" id="KW-0336">GPI-anchor</keyword>
<evidence type="ECO:0000256" key="4">
    <source>
        <dbReference type="ARBA" id="ARBA00022729"/>
    </source>
</evidence>
<feature type="chain" id="PRO_5027537101" evidence="9">
    <location>
        <begin position="31"/>
        <end position="155"/>
    </location>
</feature>
<dbReference type="CDD" id="cd23597">
    <property type="entry name" value="TFP_LU_ECD_Bncr"/>
    <property type="match status" value="1"/>
</dbReference>
<evidence type="ECO:0000256" key="7">
    <source>
        <dbReference type="ARBA" id="ARBA00023180"/>
    </source>
</evidence>
<keyword evidence="10" id="KW-1185">Reference proteome</keyword>
<dbReference type="GeneID" id="116219629"/>
<dbReference type="GO" id="GO:0035036">
    <property type="term" value="P:sperm-egg recognition"/>
    <property type="evidence" value="ECO:0007669"/>
    <property type="project" value="TreeGrafter"/>
</dbReference>
<dbReference type="PANTHER" id="PTHR47613:SF1">
    <property type="entry name" value="SPERM ACROSOME MEMBRANE-ASSOCIATED PROTEIN 4"/>
    <property type="match status" value="1"/>
</dbReference>
<dbReference type="GO" id="GO:0098552">
    <property type="term" value="C:side of membrane"/>
    <property type="evidence" value="ECO:0007669"/>
    <property type="project" value="UniProtKB-KW"/>
</dbReference>
<evidence type="ECO:0000256" key="6">
    <source>
        <dbReference type="ARBA" id="ARBA00023157"/>
    </source>
</evidence>
<gene>
    <name evidence="11" type="primary">LOC116219629</name>
</gene>
<keyword evidence="2" id="KW-1003">Cell membrane</keyword>
<evidence type="ECO:0000313" key="11">
    <source>
        <dbReference type="RefSeq" id="XP_031419113.1"/>
    </source>
</evidence>